<evidence type="ECO:0000313" key="6">
    <source>
        <dbReference type="EMBL" id="MCG4564279.1"/>
    </source>
</evidence>
<dbReference type="AlphaFoldDB" id="A0A844FG28"/>
<protein>
    <recommendedName>
        <fullName evidence="4">1-acyl-sn-glycerol-3-phosphate acyltransferase</fullName>
        <ecNumber evidence="4">2.3.1.51</ecNumber>
    </recommendedName>
</protein>
<gene>
    <name evidence="7" type="ORF">FYJ27_04120</name>
    <name evidence="6" type="ORF">L0P62_02350</name>
</gene>
<dbReference type="CDD" id="cd07989">
    <property type="entry name" value="LPLAT_AGPAT-like"/>
    <property type="match status" value="1"/>
</dbReference>
<keyword evidence="9" id="KW-1185">Reference proteome</keyword>
<dbReference type="PANTHER" id="PTHR10434:SF11">
    <property type="entry name" value="1-ACYL-SN-GLYCEROL-3-PHOSPHATE ACYLTRANSFERASE"/>
    <property type="match status" value="1"/>
</dbReference>
<evidence type="ECO:0000313" key="8">
    <source>
        <dbReference type="Proteomes" id="UP000462760"/>
    </source>
</evidence>
<feature type="domain" description="Phospholipid/glycerol acyltransferase" evidence="5">
    <location>
        <begin position="36"/>
        <end position="148"/>
    </location>
</feature>
<dbReference type="GO" id="GO:0016020">
    <property type="term" value="C:membrane"/>
    <property type="evidence" value="ECO:0007669"/>
    <property type="project" value="InterPro"/>
</dbReference>
<dbReference type="InterPro" id="IPR002123">
    <property type="entry name" value="Plipid/glycerol_acylTrfase"/>
</dbReference>
<keyword evidence="4" id="KW-0443">Lipid metabolism</keyword>
<dbReference type="PANTHER" id="PTHR10434">
    <property type="entry name" value="1-ACYL-SN-GLYCEROL-3-PHOSPHATE ACYLTRANSFERASE"/>
    <property type="match status" value="1"/>
</dbReference>
<evidence type="ECO:0000256" key="1">
    <source>
        <dbReference type="ARBA" id="ARBA00008655"/>
    </source>
</evidence>
<dbReference type="EMBL" id="JAKNID010000004">
    <property type="protein sequence ID" value="MCG4564279.1"/>
    <property type="molecule type" value="Genomic_DNA"/>
</dbReference>
<evidence type="ECO:0000256" key="2">
    <source>
        <dbReference type="ARBA" id="ARBA00022679"/>
    </source>
</evidence>
<dbReference type="Proteomes" id="UP000462760">
    <property type="component" value="Unassembled WGS sequence"/>
</dbReference>
<keyword evidence="4" id="KW-1208">Phospholipid metabolism</keyword>
<evidence type="ECO:0000313" key="9">
    <source>
        <dbReference type="Proteomes" id="UP001108123"/>
    </source>
</evidence>
<dbReference type="SMART" id="SM00563">
    <property type="entry name" value="PlsC"/>
    <property type="match status" value="1"/>
</dbReference>
<dbReference type="GO" id="GO:0006654">
    <property type="term" value="P:phosphatidic acid biosynthetic process"/>
    <property type="evidence" value="ECO:0007669"/>
    <property type="project" value="TreeGrafter"/>
</dbReference>
<comment type="similarity">
    <text evidence="1 4">Belongs to the 1-acyl-sn-glycerol-3-phosphate acyltransferase family.</text>
</comment>
<evidence type="ECO:0000313" key="7">
    <source>
        <dbReference type="EMBL" id="MSS42920.1"/>
    </source>
</evidence>
<dbReference type="SUPFAM" id="SSF69593">
    <property type="entry name" value="Glycerol-3-phosphate (1)-acyltransferase"/>
    <property type="match status" value="1"/>
</dbReference>
<comment type="caution">
    <text evidence="7">The sequence shown here is derived from an EMBL/GenBank/DDBJ whole genome shotgun (WGS) entry which is preliminary data.</text>
</comment>
<keyword evidence="4" id="KW-0594">Phospholipid biosynthesis</keyword>
<keyword evidence="3 4" id="KW-0012">Acyltransferase</keyword>
<accession>A0A844FG28</accession>
<reference evidence="6" key="2">
    <citation type="submission" date="2022-01" db="EMBL/GenBank/DDBJ databases">
        <title>Collection of gut derived symbiotic bacterial strains cultured from healthy donors.</title>
        <authorList>
            <person name="Lin H."/>
            <person name="Kohout C."/>
            <person name="Waligurski E."/>
            <person name="Pamer E.G."/>
        </authorList>
    </citation>
    <scope>NUCLEOTIDE SEQUENCE</scope>
    <source>
        <strain evidence="6">MSK.14.39</strain>
    </source>
</reference>
<keyword evidence="2 4" id="KW-0808">Transferase</keyword>
<dbReference type="EC" id="2.3.1.51" evidence="4"/>
<dbReference type="RefSeq" id="WP_154483568.1">
    <property type="nucleotide sequence ID" value="NZ_JAJBNW010000038.1"/>
</dbReference>
<evidence type="ECO:0000256" key="3">
    <source>
        <dbReference type="ARBA" id="ARBA00023315"/>
    </source>
</evidence>
<evidence type="ECO:0000256" key="4">
    <source>
        <dbReference type="RuleBase" id="RU361267"/>
    </source>
</evidence>
<evidence type="ECO:0000259" key="5">
    <source>
        <dbReference type="SMART" id="SM00563"/>
    </source>
</evidence>
<comment type="catalytic activity">
    <reaction evidence="4">
        <text>a 1-acyl-sn-glycero-3-phosphate + an acyl-CoA = a 1,2-diacyl-sn-glycero-3-phosphate + CoA</text>
        <dbReference type="Rhea" id="RHEA:19709"/>
        <dbReference type="ChEBI" id="CHEBI:57287"/>
        <dbReference type="ChEBI" id="CHEBI:57970"/>
        <dbReference type="ChEBI" id="CHEBI:58342"/>
        <dbReference type="ChEBI" id="CHEBI:58608"/>
        <dbReference type="EC" id="2.3.1.51"/>
    </reaction>
</comment>
<dbReference type="NCBIfam" id="TIGR00530">
    <property type="entry name" value="AGP_acyltrn"/>
    <property type="match status" value="1"/>
</dbReference>
<dbReference type="Proteomes" id="UP001108123">
    <property type="component" value="Unassembled WGS sequence"/>
</dbReference>
<name>A0A844FG28_9FIRM</name>
<comment type="domain">
    <text evidence="4">The HXXXXD motif is essential for acyltransferase activity and may constitute the binding site for the phosphate moiety of the glycerol-3-phosphate.</text>
</comment>
<dbReference type="GO" id="GO:0003841">
    <property type="term" value="F:1-acylglycerol-3-phosphate O-acyltransferase activity"/>
    <property type="evidence" value="ECO:0007669"/>
    <property type="project" value="UniProtKB-UniRule"/>
</dbReference>
<sequence>MPFFYRLCYFIGNVVFRIIFRFKVTGKHNIPKEGKVILCSNHISDLDPLILGLAIPRNIRFMAKKELFENKFLGGLVNALGAFPVDREAADLSAIRNSLNVLKNDEVLGIFPEGTRVTEENIENAKPGIALISIKAKAPVIPIYIESKYKVFSKIKINIGEPIYFNEYYGKKLKTEDYKILSQEIMKSIYSLK</sequence>
<organism evidence="7 8">
    <name type="scientific">Anaerosalibacter bizertensis</name>
    <dbReference type="NCBI Taxonomy" id="932217"/>
    <lineage>
        <taxon>Bacteria</taxon>
        <taxon>Bacillati</taxon>
        <taxon>Bacillota</taxon>
        <taxon>Tissierellia</taxon>
        <taxon>Tissierellales</taxon>
        <taxon>Sporanaerobacteraceae</taxon>
        <taxon>Anaerosalibacter</taxon>
    </lineage>
</organism>
<dbReference type="InterPro" id="IPR004552">
    <property type="entry name" value="AGP_acyltrans"/>
</dbReference>
<proteinExistence type="inferred from homology"/>
<dbReference type="EMBL" id="VULR01000004">
    <property type="protein sequence ID" value="MSS42920.1"/>
    <property type="molecule type" value="Genomic_DNA"/>
</dbReference>
<dbReference type="Pfam" id="PF01553">
    <property type="entry name" value="Acyltransferase"/>
    <property type="match status" value="1"/>
</dbReference>
<reference evidence="7 8" key="1">
    <citation type="submission" date="2019-08" db="EMBL/GenBank/DDBJ databases">
        <title>In-depth cultivation of the pig gut microbiome towards novel bacterial diversity and tailored functional studies.</title>
        <authorList>
            <person name="Wylensek D."/>
            <person name="Hitch T.C.A."/>
            <person name="Clavel T."/>
        </authorList>
    </citation>
    <scope>NUCLEOTIDE SEQUENCE [LARGE SCALE GENOMIC DNA]</scope>
    <source>
        <strain evidence="7 8">Med78-601-WT-4W-RMD-3</strain>
    </source>
</reference>
<dbReference type="OrthoDB" id="9803035at2"/>
<keyword evidence="4" id="KW-0444">Lipid biosynthesis</keyword>